<gene>
    <name evidence="1" type="ORF">ENL19_00330</name>
</gene>
<dbReference type="Proteomes" id="UP000886110">
    <property type="component" value="Unassembled WGS sequence"/>
</dbReference>
<dbReference type="EMBL" id="DRTB01000025">
    <property type="protein sequence ID" value="HHE04488.1"/>
    <property type="molecule type" value="Genomic_DNA"/>
</dbReference>
<proteinExistence type="predicted"/>
<comment type="caution">
    <text evidence="1">The sequence shown here is derived from an EMBL/GenBank/DDBJ whole genome shotgun (WGS) entry which is preliminary data.</text>
</comment>
<accession>A0A7C5H8K2</accession>
<organism evidence="1">
    <name type="scientific">candidate division WOR-3 bacterium</name>
    <dbReference type="NCBI Taxonomy" id="2052148"/>
    <lineage>
        <taxon>Bacteria</taxon>
        <taxon>Bacteria division WOR-3</taxon>
    </lineage>
</organism>
<feature type="non-terminal residue" evidence="1">
    <location>
        <position position="81"/>
    </location>
</feature>
<sequence length="81" mass="8751">MKNMRRIFILFLMVVILVMGISTFGSAIEKLPCSTDVKDIKIVYIGKSITYLFWQTAMAGAKVAAGQLGINIDCHSPAAGA</sequence>
<evidence type="ECO:0000313" key="1">
    <source>
        <dbReference type="EMBL" id="HHE04488.1"/>
    </source>
</evidence>
<dbReference type="AlphaFoldDB" id="A0A7C5H8K2"/>
<reference evidence="1" key="1">
    <citation type="journal article" date="2020" name="mSystems">
        <title>Genome- and Community-Level Interaction Insights into Carbon Utilization and Element Cycling Functions of Hydrothermarchaeota in Hydrothermal Sediment.</title>
        <authorList>
            <person name="Zhou Z."/>
            <person name="Liu Y."/>
            <person name="Xu W."/>
            <person name="Pan J."/>
            <person name="Luo Z.H."/>
            <person name="Li M."/>
        </authorList>
    </citation>
    <scope>NUCLEOTIDE SEQUENCE [LARGE SCALE GENOMIC DNA]</scope>
    <source>
        <strain evidence="1">HyVt-74</strain>
    </source>
</reference>
<name>A0A7C5H8K2_UNCW3</name>
<protein>
    <submittedName>
        <fullName evidence="1">Uncharacterized protein</fullName>
    </submittedName>
</protein>